<name>A0ABY7JSF4_9ACTN</name>
<evidence type="ECO:0000256" key="1">
    <source>
        <dbReference type="SAM" id="MobiDB-lite"/>
    </source>
</evidence>
<evidence type="ECO:0000313" key="2">
    <source>
        <dbReference type="EMBL" id="WAX55263.1"/>
    </source>
</evidence>
<dbReference type="PANTHER" id="PTHR36456:SF1">
    <property type="entry name" value="UPF0232 PROTEIN SCO3875"/>
    <property type="match status" value="1"/>
</dbReference>
<dbReference type="RefSeq" id="WP_269441768.1">
    <property type="nucleotide sequence ID" value="NZ_CP097463.1"/>
</dbReference>
<feature type="compositionally biased region" description="Basic residues" evidence="1">
    <location>
        <begin position="22"/>
        <end position="34"/>
    </location>
</feature>
<dbReference type="PANTHER" id="PTHR36456">
    <property type="entry name" value="UPF0232 PROTEIN SCO3875"/>
    <property type="match status" value="1"/>
</dbReference>
<keyword evidence="3" id="KW-1185">Reference proteome</keyword>
<protein>
    <submittedName>
        <fullName evidence="2">DciA family protein</fullName>
    </submittedName>
</protein>
<sequence length="173" mass="18521">MDNGAVDAVKAALAAAQGITRGKARPHARGGRRRLREENLRGRTRGGYSGPAPDATDPQRLGEVAAGYISDRGWRRPLNEARVFADWQQIVGTEVAAHCRPISLRAGELRVAAESTAWATQLRLLSGTVLARLAAELGPDVVHKLHFSGPSAPSWKHGGFSVRGARGPRDTYG</sequence>
<reference evidence="2" key="1">
    <citation type="submission" date="2022-05" db="EMBL/GenBank/DDBJ databases">
        <title>Jatrophihabitans sp. SB3-54 whole genome sequence.</title>
        <authorList>
            <person name="Suh M.K."/>
            <person name="Eom M.K."/>
            <person name="Kim J.S."/>
            <person name="Kim H.S."/>
            <person name="Do H.E."/>
            <person name="Shin Y.K."/>
            <person name="Lee J.-S."/>
        </authorList>
    </citation>
    <scope>NUCLEOTIDE SEQUENCE</scope>
    <source>
        <strain evidence="2">SB3-54</strain>
    </source>
</reference>
<feature type="region of interest" description="Disordered" evidence="1">
    <location>
        <begin position="19"/>
        <end position="59"/>
    </location>
</feature>
<proteinExistence type="predicted"/>
<organism evidence="2 3">
    <name type="scientific">Jatrophihabitans cynanchi</name>
    <dbReference type="NCBI Taxonomy" id="2944128"/>
    <lineage>
        <taxon>Bacteria</taxon>
        <taxon>Bacillati</taxon>
        <taxon>Actinomycetota</taxon>
        <taxon>Actinomycetes</taxon>
        <taxon>Jatrophihabitantales</taxon>
        <taxon>Jatrophihabitantaceae</taxon>
        <taxon>Jatrophihabitans</taxon>
    </lineage>
</organism>
<dbReference type="Pfam" id="PF05258">
    <property type="entry name" value="DciA"/>
    <property type="match status" value="1"/>
</dbReference>
<dbReference type="InterPro" id="IPR007922">
    <property type="entry name" value="DciA-like"/>
</dbReference>
<dbReference type="Proteomes" id="UP001164693">
    <property type="component" value="Chromosome"/>
</dbReference>
<dbReference type="EMBL" id="CP097463">
    <property type="protein sequence ID" value="WAX55263.1"/>
    <property type="molecule type" value="Genomic_DNA"/>
</dbReference>
<gene>
    <name evidence="2" type="ORF">M6B22_11945</name>
</gene>
<evidence type="ECO:0000313" key="3">
    <source>
        <dbReference type="Proteomes" id="UP001164693"/>
    </source>
</evidence>
<accession>A0ABY7JSF4</accession>